<reference evidence="3" key="1">
    <citation type="submission" date="2023-10" db="EMBL/GenBank/DDBJ databases">
        <title>Genome assembly of Pristionchus species.</title>
        <authorList>
            <person name="Yoshida K."/>
            <person name="Sommer R.J."/>
        </authorList>
    </citation>
    <scope>NUCLEOTIDE SEQUENCE</scope>
    <source>
        <strain evidence="3">RS5133</strain>
    </source>
</reference>
<evidence type="ECO:0000313" key="4">
    <source>
        <dbReference type="Proteomes" id="UP001432322"/>
    </source>
</evidence>
<feature type="transmembrane region" description="Helical" evidence="2">
    <location>
        <begin position="184"/>
        <end position="214"/>
    </location>
</feature>
<proteinExistence type="predicted"/>
<name>A0AAV5V1V3_9BILA</name>
<evidence type="ECO:0000313" key="3">
    <source>
        <dbReference type="EMBL" id="GMT12554.1"/>
    </source>
</evidence>
<evidence type="ECO:0000256" key="1">
    <source>
        <dbReference type="SAM" id="MobiDB-lite"/>
    </source>
</evidence>
<dbReference type="Proteomes" id="UP001432322">
    <property type="component" value="Unassembled WGS sequence"/>
</dbReference>
<keyword evidence="2" id="KW-1133">Transmembrane helix</keyword>
<feature type="non-terminal residue" evidence="3">
    <location>
        <position position="1"/>
    </location>
</feature>
<feature type="compositionally biased region" description="Basic and acidic residues" evidence="1">
    <location>
        <begin position="296"/>
        <end position="307"/>
    </location>
</feature>
<sequence>SFWRALRERTPCYTESIRDSCNGRLASEKSCTKLQPNTSHVGCGEQMWMNYGSESIEDWRDVKEVKCDKGDWMAQSNQSTESIAVKSRQLLCATDKPTHCDPKEVINACETECEKLNVTRQEATCSAKLWLSEESALTNNWEVVDQMFCSKGNWKWTVHKDATYRNFENRKLACTFETPQHYKIAFWITVGGSVVAAIIIILVILIVVICCFCCRKKKSRKSGKSNTLTKTEFDGVDSSLGVKISAKKFKQSAWSWSRETPSKPADSSYTGVSSTIQESSQEEEKKPKNKKAKRVKTIDETAKTTNE</sequence>
<keyword evidence="4" id="KW-1185">Reference proteome</keyword>
<accession>A0AAV5V1V3</accession>
<keyword evidence="2" id="KW-0472">Membrane</keyword>
<evidence type="ECO:0000256" key="2">
    <source>
        <dbReference type="SAM" id="Phobius"/>
    </source>
</evidence>
<comment type="caution">
    <text evidence="3">The sequence shown here is derived from an EMBL/GenBank/DDBJ whole genome shotgun (WGS) entry which is preliminary data.</text>
</comment>
<keyword evidence="2" id="KW-0812">Transmembrane</keyword>
<dbReference type="EMBL" id="BTSY01000001">
    <property type="protein sequence ID" value="GMT12554.1"/>
    <property type="molecule type" value="Genomic_DNA"/>
</dbReference>
<feature type="compositionally biased region" description="Polar residues" evidence="1">
    <location>
        <begin position="252"/>
        <end position="272"/>
    </location>
</feature>
<dbReference type="AlphaFoldDB" id="A0AAV5V1V3"/>
<gene>
    <name evidence="3" type="ORF">PFISCL1PPCAC_3851</name>
</gene>
<feature type="non-terminal residue" evidence="3">
    <location>
        <position position="307"/>
    </location>
</feature>
<organism evidence="3 4">
    <name type="scientific">Pristionchus fissidentatus</name>
    <dbReference type="NCBI Taxonomy" id="1538716"/>
    <lineage>
        <taxon>Eukaryota</taxon>
        <taxon>Metazoa</taxon>
        <taxon>Ecdysozoa</taxon>
        <taxon>Nematoda</taxon>
        <taxon>Chromadorea</taxon>
        <taxon>Rhabditida</taxon>
        <taxon>Rhabditina</taxon>
        <taxon>Diplogasteromorpha</taxon>
        <taxon>Diplogasteroidea</taxon>
        <taxon>Neodiplogasteridae</taxon>
        <taxon>Pristionchus</taxon>
    </lineage>
</organism>
<feature type="region of interest" description="Disordered" evidence="1">
    <location>
        <begin position="249"/>
        <end position="307"/>
    </location>
</feature>
<protein>
    <submittedName>
        <fullName evidence="3">Uncharacterized protein</fullName>
    </submittedName>
</protein>